<protein>
    <recommendedName>
        <fullName evidence="5">DUF1002 domain-containing protein</fullName>
    </recommendedName>
</protein>
<dbReference type="Pfam" id="PF06207">
    <property type="entry name" value="DUF1002"/>
    <property type="match status" value="1"/>
</dbReference>
<evidence type="ECO:0000313" key="3">
    <source>
        <dbReference type="EMBL" id="AXY25188.1"/>
    </source>
</evidence>
<dbReference type="Proteomes" id="UP000263232">
    <property type="component" value="Chromosome"/>
</dbReference>
<dbReference type="InterPro" id="IPR009343">
    <property type="entry name" value="DUF1002"/>
</dbReference>
<feature type="chain" id="PRO_5039516819" description="DUF1002 domain-containing protein" evidence="2">
    <location>
        <begin position="21"/>
        <end position="563"/>
    </location>
</feature>
<dbReference type="AlphaFoldDB" id="A0A347WJD1"/>
<accession>A0A347WJD1</accession>
<name>A0A347WJD1_9LACT</name>
<evidence type="ECO:0000256" key="2">
    <source>
        <dbReference type="SAM" id="SignalP"/>
    </source>
</evidence>
<proteinExistence type="predicted"/>
<keyword evidence="2" id="KW-0732">Signal</keyword>
<dbReference type="KEGG" id="abae:CL176_03590"/>
<dbReference type="RefSeq" id="WP_118990102.1">
    <property type="nucleotide sequence ID" value="NZ_CP023434.1"/>
</dbReference>
<gene>
    <name evidence="3" type="ORF">CL176_03590</name>
</gene>
<reference evidence="3 4" key="1">
    <citation type="submission" date="2017-09" db="EMBL/GenBank/DDBJ databases">
        <title>Complete genome sequence of Oxytococcus suis strain ZY16052.</title>
        <authorList>
            <person name="Li F."/>
        </authorList>
    </citation>
    <scope>NUCLEOTIDE SEQUENCE [LARGE SCALE GENOMIC DNA]</scope>
    <source>
        <strain evidence="3 4">ZY16052</strain>
    </source>
</reference>
<dbReference type="OrthoDB" id="9810153at2"/>
<feature type="region of interest" description="Disordered" evidence="1">
    <location>
        <begin position="489"/>
        <end position="563"/>
    </location>
</feature>
<evidence type="ECO:0000256" key="1">
    <source>
        <dbReference type="SAM" id="MobiDB-lite"/>
    </source>
</evidence>
<organism evidence="3 4">
    <name type="scientific">Suicoccus acidiformans</name>
    <dbReference type="NCBI Taxonomy" id="2036206"/>
    <lineage>
        <taxon>Bacteria</taxon>
        <taxon>Bacillati</taxon>
        <taxon>Bacillota</taxon>
        <taxon>Bacilli</taxon>
        <taxon>Lactobacillales</taxon>
        <taxon>Aerococcaceae</taxon>
        <taxon>Suicoccus</taxon>
    </lineage>
</organism>
<sequence>MTLKRKILMGLTATALLAPAVSPVVYMTSAAAVVSQQTQGAGMVALGGSLSGQDATQTLQLLGAGNVDQSKIIYVDGPMVNQYLQDGSNAGTTVLSSAFIQPMQEGYGVQVQIVTPQNITQVSQLTYQNAAITAGARNAQIRIATVSPVTGEGALAGVYALLESTGTQVNPQDAQVAQQEISVVNNVSQYTPLNNIQVNQIIAQVKAEVTTNIVNNVQVDEATITNIVNQVLEANGVNPDENPEVTQEVVGYAEEYANTDAAQNEETIQQLETSIQGSWSDILPTLQPTQTAEDILAGERLGFSEQSEFHPILQAFADRFYQVVESGELVENTYAQTFTFEAMTPGLSTEEKNALNELRAQMYQYASSQVGDVKDTWLNQLNGAQQMRSSDPVLAEIVQQVANATGLAPEVFAYRDFEQDGTVIQMAAYYDGPDHQSVAGRFAYDTATQEIFAVDEMMNVTPLTPFDFQTAYGVSVENAYIPSVEIPADYTIPGYTPEESTESSEEEAEETGEETPADAPTEEAPVEEPIEEPAPAEEVIEEPVTVPQDPASMGEEGTQEVAQ</sequence>
<keyword evidence="4" id="KW-1185">Reference proteome</keyword>
<dbReference type="EMBL" id="CP023434">
    <property type="protein sequence ID" value="AXY25188.1"/>
    <property type="molecule type" value="Genomic_DNA"/>
</dbReference>
<feature type="compositionally biased region" description="Acidic residues" evidence="1">
    <location>
        <begin position="499"/>
        <end position="541"/>
    </location>
</feature>
<evidence type="ECO:0008006" key="5">
    <source>
        <dbReference type="Google" id="ProtNLM"/>
    </source>
</evidence>
<evidence type="ECO:0000313" key="4">
    <source>
        <dbReference type="Proteomes" id="UP000263232"/>
    </source>
</evidence>
<feature type="signal peptide" evidence="2">
    <location>
        <begin position="1"/>
        <end position="20"/>
    </location>
</feature>